<evidence type="ECO:0000256" key="3">
    <source>
        <dbReference type="ARBA" id="ARBA00022454"/>
    </source>
</evidence>
<evidence type="ECO:0000256" key="6">
    <source>
        <dbReference type="ARBA" id="ARBA00022838"/>
    </source>
</evidence>
<evidence type="ECO:0000256" key="7">
    <source>
        <dbReference type="ARBA" id="ARBA00023054"/>
    </source>
</evidence>
<keyword evidence="6" id="KW-0995">Kinetochore</keyword>
<comment type="similarity">
    <text evidence="2">Belongs to the mis12 family.</text>
</comment>
<gene>
    <name evidence="10" type="ORF">C6P40_005242</name>
</gene>
<keyword evidence="11" id="KW-1185">Reference proteome</keyword>
<accession>A0A9P6WLP0</accession>
<dbReference type="GO" id="GO:0051301">
    <property type="term" value="P:cell division"/>
    <property type="evidence" value="ECO:0007669"/>
    <property type="project" value="UniProtKB-KW"/>
</dbReference>
<evidence type="ECO:0008006" key="12">
    <source>
        <dbReference type="Google" id="ProtNLM"/>
    </source>
</evidence>
<dbReference type="GO" id="GO:0000070">
    <property type="term" value="P:mitotic sister chromatid segregation"/>
    <property type="evidence" value="ECO:0007669"/>
    <property type="project" value="TreeGrafter"/>
</dbReference>
<evidence type="ECO:0000313" key="10">
    <source>
        <dbReference type="EMBL" id="KAG0689305.1"/>
    </source>
</evidence>
<dbReference type="AlphaFoldDB" id="A0A9P6WLP0"/>
<evidence type="ECO:0000256" key="9">
    <source>
        <dbReference type="ARBA" id="ARBA00023328"/>
    </source>
</evidence>
<keyword evidence="7" id="KW-0175">Coiled coil</keyword>
<dbReference type="GO" id="GO:0000444">
    <property type="term" value="C:MIS12/MIND type complex"/>
    <property type="evidence" value="ECO:0007669"/>
    <property type="project" value="TreeGrafter"/>
</dbReference>
<reference evidence="10" key="1">
    <citation type="submission" date="2020-11" db="EMBL/GenBank/DDBJ databases">
        <title>Kefir isolates.</title>
        <authorList>
            <person name="Marcisauskas S."/>
            <person name="Kim Y."/>
            <person name="Blasche S."/>
        </authorList>
    </citation>
    <scope>NUCLEOTIDE SEQUENCE</scope>
    <source>
        <strain evidence="10">Olga-1</strain>
    </source>
</reference>
<keyword evidence="5" id="KW-0498">Mitosis</keyword>
<sequence>MNEDEIQLHTIRLLTEHFGFQPITVIDDIINVINEIMYRCTEQLEQILINQKIKIDESINEKLKQQRNDDIIVDMENSSISDNNNNNNKYSIEDIQTGTATLESYLEHNINRNFDKFEIYSLRNIFNIPEDLIRNGLIRLKHHKGLKIFENNQNNNNNNNINQIDKQINELMIEKIKEIQYEIALNKILCENLPKLEKLNKLSKMIKIKLNPLIKSENKKILTQLLPLNDTIIFLVSQLKDIYNKINSIKDLINDEKLSNKFLKGSQDEENLNKRIDIIVQRVTKVKGEEKEEAEEKEKGELCKINDISGQNIIDFFSNEDSDIV</sequence>
<dbReference type="Pfam" id="PF05859">
    <property type="entry name" value="Mis12"/>
    <property type="match status" value="1"/>
</dbReference>
<dbReference type="PANTHER" id="PTHR14527:SF2">
    <property type="entry name" value="PROTEIN MIS12 HOMOLOG"/>
    <property type="match status" value="1"/>
</dbReference>
<evidence type="ECO:0000313" key="11">
    <source>
        <dbReference type="Proteomes" id="UP000697127"/>
    </source>
</evidence>
<evidence type="ECO:0000256" key="1">
    <source>
        <dbReference type="ARBA" id="ARBA00004629"/>
    </source>
</evidence>
<dbReference type="InterPro" id="IPR008685">
    <property type="entry name" value="Centromere_Mis12"/>
</dbReference>
<keyword evidence="8" id="KW-0131">Cell cycle</keyword>
<comment type="caution">
    <text evidence="10">The sequence shown here is derived from an EMBL/GenBank/DDBJ whole genome shotgun (WGS) entry which is preliminary data.</text>
</comment>
<proteinExistence type="inferred from homology"/>
<keyword evidence="3" id="KW-0158">Chromosome</keyword>
<organism evidence="10 11">
    <name type="scientific">Pichia californica</name>
    <dbReference type="NCBI Taxonomy" id="460514"/>
    <lineage>
        <taxon>Eukaryota</taxon>
        <taxon>Fungi</taxon>
        <taxon>Dikarya</taxon>
        <taxon>Ascomycota</taxon>
        <taxon>Saccharomycotina</taxon>
        <taxon>Pichiomycetes</taxon>
        <taxon>Pichiales</taxon>
        <taxon>Pichiaceae</taxon>
        <taxon>Pichia</taxon>
    </lineage>
</organism>
<evidence type="ECO:0000256" key="5">
    <source>
        <dbReference type="ARBA" id="ARBA00022776"/>
    </source>
</evidence>
<evidence type="ECO:0000256" key="8">
    <source>
        <dbReference type="ARBA" id="ARBA00023306"/>
    </source>
</evidence>
<evidence type="ECO:0000256" key="4">
    <source>
        <dbReference type="ARBA" id="ARBA00022618"/>
    </source>
</evidence>
<keyword evidence="4" id="KW-0132">Cell division</keyword>
<evidence type="ECO:0000256" key="2">
    <source>
        <dbReference type="ARBA" id="ARBA00008643"/>
    </source>
</evidence>
<dbReference type="GO" id="GO:0005634">
    <property type="term" value="C:nucleus"/>
    <property type="evidence" value="ECO:0007669"/>
    <property type="project" value="InterPro"/>
</dbReference>
<name>A0A9P6WLP0_9ASCO</name>
<dbReference type="PANTHER" id="PTHR14527">
    <property type="entry name" value="PROTEIN MIS12 HOMOLOG"/>
    <property type="match status" value="1"/>
</dbReference>
<dbReference type="Proteomes" id="UP000697127">
    <property type="component" value="Unassembled WGS sequence"/>
</dbReference>
<dbReference type="EMBL" id="PUHW01000088">
    <property type="protein sequence ID" value="KAG0689305.1"/>
    <property type="molecule type" value="Genomic_DNA"/>
</dbReference>
<dbReference type="GO" id="GO:0051382">
    <property type="term" value="P:kinetochore assembly"/>
    <property type="evidence" value="ECO:0007669"/>
    <property type="project" value="TreeGrafter"/>
</dbReference>
<protein>
    <recommendedName>
        <fullName evidence="12">Kinetochore-associated protein MTW1</fullName>
    </recommendedName>
</protein>
<keyword evidence="9" id="KW-0137">Centromere</keyword>
<comment type="subcellular location">
    <subcellularLocation>
        <location evidence="1">Chromosome</location>
        <location evidence="1">Centromere</location>
        <location evidence="1">Kinetochore</location>
    </subcellularLocation>
</comment>